<dbReference type="OrthoDB" id="6446140at2"/>
<comment type="caution">
    <text evidence="1">The sequence shown here is derived from an EMBL/GenBank/DDBJ whole genome shotgun (WGS) entry which is preliminary data.</text>
</comment>
<evidence type="ECO:0000313" key="1">
    <source>
        <dbReference type="EMBL" id="RJT47209.1"/>
    </source>
</evidence>
<keyword evidence="2" id="KW-1185">Reference proteome</keyword>
<dbReference type="EMBL" id="RAHH01000002">
    <property type="protein sequence ID" value="RJT47209.1"/>
    <property type="molecule type" value="Genomic_DNA"/>
</dbReference>
<accession>A0A419NEK5</accession>
<reference evidence="1 2" key="1">
    <citation type="submission" date="2018-09" db="EMBL/GenBank/DDBJ databases">
        <authorList>
            <person name="Le Fleche-Mateos A."/>
        </authorList>
    </citation>
    <scope>NUCLEOTIDE SEQUENCE [LARGE SCALE GENOMIC DNA]</scope>
    <source>
        <strain evidence="1 2">DSM 27399</strain>
    </source>
</reference>
<evidence type="ECO:0000313" key="2">
    <source>
        <dbReference type="Proteomes" id="UP000284908"/>
    </source>
</evidence>
<dbReference type="RefSeq" id="WP_112197788.1">
    <property type="nucleotide sequence ID" value="NZ_RAHH01000002.1"/>
</dbReference>
<organism evidence="1 2">
    <name type="scientific">Rahnella woolbedingensis</name>
    <dbReference type="NCBI Taxonomy" id="1510574"/>
    <lineage>
        <taxon>Bacteria</taxon>
        <taxon>Pseudomonadati</taxon>
        <taxon>Pseudomonadota</taxon>
        <taxon>Gammaproteobacteria</taxon>
        <taxon>Enterobacterales</taxon>
        <taxon>Yersiniaceae</taxon>
        <taxon>Rahnella</taxon>
    </lineage>
</organism>
<dbReference type="AlphaFoldDB" id="A0A419NEK5"/>
<dbReference type="Proteomes" id="UP000284908">
    <property type="component" value="Unassembled WGS sequence"/>
</dbReference>
<gene>
    <name evidence="1" type="ORF">D6C13_02280</name>
</gene>
<sequence>METLRSYLNALSISMQRDFAANCGTSVEYLRKAISTKQKLGAALSVQIEVNSKCSVLRKDLHPDDWFKIWPELAEAA</sequence>
<name>A0A419NEK5_9GAMM</name>
<proteinExistence type="predicted"/>
<protein>
    <submittedName>
        <fullName evidence="1">Cro/Cl family transcriptional regulator</fullName>
    </submittedName>
</protein>